<dbReference type="EMBL" id="JXNZ01000029">
    <property type="protein sequence ID" value="KIQ60529.1"/>
    <property type="molecule type" value="Genomic_DNA"/>
</dbReference>
<organism evidence="1 2">
    <name type="scientific">Pseudomonas fluorescens</name>
    <dbReference type="NCBI Taxonomy" id="294"/>
    <lineage>
        <taxon>Bacteria</taxon>
        <taxon>Pseudomonadati</taxon>
        <taxon>Pseudomonadota</taxon>
        <taxon>Gammaproteobacteria</taxon>
        <taxon>Pseudomonadales</taxon>
        <taxon>Pseudomonadaceae</taxon>
        <taxon>Pseudomonas</taxon>
    </lineage>
</organism>
<comment type="caution">
    <text evidence="1">The sequence shown here is derived from an EMBL/GenBank/DDBJ whole genome shotgun (WGS) entry which is preliminary data.</text>
</comment>
<evidence type="ECO:0000313" key="2">
    <source>
        <dbReference type="Proteomes" id="UP000032101"/>
    </source>
</evidence>
<dbReference type="Proteomes" id="UP000032101">
    <property type="component" value="Unassembled WGS sequence"/>
</dbReference>
<sequence length="94" mass="10520">MPNAPAAADSTHLDYGLDTLFGRETKTIECQLDVKRLDDGEPPWFALHVRPPLPDDLHKAQIVVFSAEGRRISGIVRRTERLADDSLQLDVEPD</sequence>
<name>A0A0D0PDZ7_PSEFL</name>
<gene>
    <name evidence="1" type="ORF">RL74_05145</name>
</gene>
<reference evidence="1 2" key="1">
    <citation type="submission" date="2015-01" db="EMBL/GenBank/DDBJ databases">
        <title>Draft Genome Sequence of the Biocontrol and Plant Growth-Promoting Rhizobacteria (PGPR) Pseudomonas fluorescens UM270.</title>
        <authorList>
            <person name="Hernandez-Salmeron J.E."/>
            <person name="Santoyo G."/>
            <person name="Moreno-Hagelsieb G."/>
            <person name="Hernandez-Leon R."/>
        </authorList>
    </citation>
    <scope>NUCLEOTIDE SEQUENCE [LARGE SCALE GENOMIC DNA]</scope>
    <source>
        <strain evidence="1 2">UM270</strain>
    </source>
</reference>
<protein>
    <submittedName>
        <fullName evidence="1">Uncharacterized protein</fullName>
    </submittedName>
</protein>
<accession>A0A0D0PDZ7</accession>
<evidence type="ECO:0000313" key="1">
    <source>
        <dbReference type="EMBL" id="KIQ60529.1"/>
    </source>
</evidence>
<dbReference type="AlphaFoldDB" id="A0A0D0PDZ7"/>
<dbReference type="PATRIC" id="fig|294.124.peg.1049"/>
<dbReference type="RefSeq" id="WP_042728742.1">
    <property type="nucleotide sequence ID" value="NZ_JXNZ01000029.1"/>
</dbReference>
<dbReference type="OrthoDB" id="6891462at2"/>
<proteinExistence type="predicted"/>